<keyword evidence="2" id="KW-0645">Protease</keyword>
<dbReference type="PIRSF" id="PIRSF009120">
    <property type="entry name" value="UCP009120_prtse"/>
    <property type="match status" value="1"/>
</dbReference>
<gene>
    <name evidence="2" type="ORF">LNKW23_48040</name>
</gene>
<evidence type="ECO:0000256" key="1">
    <source>
        <dbReference type="SAM" id="MobiDB-lite"/>
    </source>
</evidence>
<organism evidence="2 3">
    <name type="scientific">Paralimibaculum aggregatum</name>
    <dbReference type="NCBI Taxonomy" id="3036245"/>
    <lineage>
        <taxon>Bacteria</taxon>
        <taxon>Pseudomonadati</taxon>
        <taxon>Pseudomonadota</taxon>
        <taxon>Alphaproteobacteria</taxon>
        <taxon>Rhodobacterales</taxon>
        <taxon>Paracoccaceae</taxon>
        <taxon>Paralimibaculum</taxon>
    </lineage>
</organism>
<keyword evidence="2" id="KW-0647">Proteasome</keyword>
<feature type="compositionally biased region" description="Low complexity" evidence="1">
    <location>
        <begin position="255"/>
        <end position="264"/>
    </location>
</feature>
<dbReference type="Gene3D" id="3.60.20.10">
    <property type="entry name" value="Glutamine Phosphoribosylpyrophosphate, subunit 1, domain 1"/>
    <property type="match status" value="1"/>
</dbReference>
<keyword evidence="3" id="KW-1185">Reference proteome</keyword>
<dbReference type="Proteomes" id="UP001239909">
    <property type="component" value="Unassembled WGS sequence"/>
</dbReference>
<dbReference type="GO" id="GO:0000502">
    <property type="term" value="C:proteasome complex"/>
    <property type="evidence" value="ECO:0007669"/>
    <property type="project" value="UniProtKB-KW"/>
</dbReference>
<dbReference type="GO" id="GO:0008233">
    <property type="term" value="F:peptidase activity"/>
    <property type="evidence" value="ECO:0007669"/>
    <property type="project" value="UniProtKB-KW"/>
</dbReference>
<evidence type="ECO:0000313" key="2">
    <source>
        <dbReference type="EMBL" id="GMG85581.1"/>
    </source>
</evidence>
<dbReference type="GO" id="GO:0006508">
    <property type="term" value="P:proteolysis"/>
    <property type="evidence" value="ECO:0007669"/>
    <property type="project" value="UniProtKB-KW"/>
</dbReference>
<keyword evidence="2" id="KW-0378">Hydrolase</keyword>
<dbReference type="InterPro" id="IPR016545">
    <property type="entry name" value="UCP009120_prtse"/>
</dbReference>
<protein>
    <submittedName>
        <fullName evidence="2">Proteasome-type protease</fullName>
    </submittedName>
</protein>
<proteinExistence type="predicted"/>
<reference evidence="2 3" key="1">
    <citation type="submission" date="2023-04" db="EMBL/GenBank/DDBJ databases">
        <title>Marinoamorphus aggregata gen. nov., sp. Nov., isolate from tissue of brittle star Ophioplocus japonicus.</title>
        <authorList>
            <person name="Kawano K."/>
            <person name="Sawayama S."/>
            <person name="Nakagawa S."/>
        </authorList>
    </citation>
    <scope>NUCLEOTIDE SEQUENCE [LARGE SCALE GENOMIC DNA]</scope>
    <source>
        <strain evidence="2 3">NKW23</strain>
    </source>
</reference>
<name>A0ABQ6LU59_9RHOB</name>
<dbReference type="InterPro" id="IPR029055">
    <property type="entry name" value="Ntn_hydrolases_N"/>
</dbReference>
<sequence>MTYCVAIKLNEGLVCLSDTRTNAGLDNISKFRKMFTWQVPGERVVVLMTSGNLAITQAVTSQLQEALDYPKEGIETIFTAPTMFRVAEVIGTVMRNVTLEYGPAISAAGSSAESSIVLAGQREGGDLRLFLIYSAGNFIEATDDTPFFQIGEHKYGKPILDRVIEPATPLEDGITAVLLSMDSTLRSNLSVGMPLDLAVIRRDAFTFDQHRRIEQDDPSFHDLSVAWSAALRRAFTEMREISAPQQGDDAPAHPTEPGLELLPGGAPGSDRDPPEEGDFQLAAGDPAPGYPGAG</sequence>
<evidence type="ECO:0000313" key="3">
    <source>
        <dbReference type="Proteomes" id="UP001239909"/>
    </source>
</evidence>
<comment type="caution">
    <text evidence="2">The sequence shown here is derived from an EMBL/GenBank/DDBJ whole genome shotgun (WGS) entry which is preliminary data.</text>
</comment>
<feature type="region of interest" description="Disordered" evidence="1">
    <location>
        <begin position="242"/>
        <end position="294"/>
    </location>
</feature>
<dbReference type="EMBL" id="BSYI01000078">
    <property type="protein sequence ID" value="GMG85581.1"/>
    <property type="molecule type" value="Genomic_DNA"/>
</dbReference>
<dbReference type="SUPFAM" id="SSF56235">
    <property type="entry name" value="N-terminal nucleophile aminohydrolases (Ntn hydrolases)"/>
    <property type="match status" value="1"/>
</dbReference>
<accession>A0ABQ6LU59</accession>